<reference evidence="3 4" key="1">
    <citation type="submission" date="2022-04" db="EMBL/GenBank/DDBJ databases">
        <title>Hymenobacter sp. isolated from the air.</title>
        <authorList>
            <person name="Won M."/>
            <person name="Lee C.-M."/>
            <person name="Woen H.-Y."/>
            <person name="Kwon S.-W."/>
        </authorList>
    </citation>
    <scope>NUCLEOTIDE SEQUENCE [LARGE SCALE GENOMIC DNA]</scope>
    <source>
        <strain evidence="4">5116 S-27</strain>
    </source>
</reference>
<accession>A0ABY4FGG7</accession>
<evidence type="ECO:0000256" key="2">
    <source>
        <dbReference type="SAM" id="SignalP"/>
    </source>
</evidence>
<gene>
    <name evidence="3" type="ORF">MUN80_09890</name>
</gene>
<dbReference type="Proteomes" id="UP000831785">
    <property type="component" value="Chromosome"/>
</dbReference>
<feature type="signal peptide" evidence="2">
    <location>
        <begin position="1"/>
        <end position="18"/>
    </location>
</feature>
<feature type="chain" id="PRO_5046249991" evidence="2">
    <location>
        <begin position="19"/>
        <end position="125"/>
    </location>
</feature>
<evidence type="ECO:0000256" key="1">
    <source>
        <dbReference type="SAM" id="MobiDB-lite"/>
    </source>
</evidence>
<sequence length="125" mass="13127">MRKALYLLLLGALSAAGCQPTSEPATPPAAAATTTSAPTAAASPDTTATITTQAQALEAVDFYLHEMPEGGQYNFDSAKAQQVEGHWLVLVPSIPGEGRKPNTAVFDVGKQSDDIRVRFVPRTGE</sequence>
<dbReference type="RefSeq" id="WP_244722995.1">
    <property type="nucleotide sequence ID" value="NZ_CP095049.1"/>
</dbReference>
<name>A0ABY4FGG7_9BACT</name>
<keyword evidence="4" id="KW-1185">Reference proteome</keyword>
<feature type="region of interest" description="Disordered" evidence="1">
    <location>
        <begin position="19"/>
        <end position="46"/>
    </location>
</feature>
<dbReference type="EMBL" id="CP095049">
    <property type="protein sequence ID" value="UOQ55049.1"/>
    <property type="molecule type" value="Genomic_DNA"/>
</dbReference>
<proteinExistence type="predicted"/>
<dbReference type="PROSITE" id="PS51257">
    <property type="entry name" value="PROKAR_LIPOPROTEIN"/>
    <property type="match status" value="1"/>
</dbReference>
<protein>
    <submittedName>
        <fullName evidence="3">Uncharacterized protein</fullName>
    </submittedName>
</protein>
<evidence type="ECO:0000313" key="3">
    <source>
        <dbReference type="EMBL" id="UOQ55049.1"/>
    </source>
</evidence>
<evidence type="ECO:0000313" key="4">
    <source>
        <dbReference type="Proteomes" id="UP000831785"/>
    </source>
</evidence>
<keyword evidence="2" id="KW-0732">Signal</keyword>
<organism evidence="3 4">
    <name type="scientific">Hymenobacter cellulosivorans</name>
    <dbReference type="NCBI Taxonomy" id="2932249"/>
    <lineage>
        <taxon>Bacteria</taxon>
        <taxon>Pseudomonadati</taxon>
        <taxon>Bacteroidota</taxon>
        <taxon>Cytophagia</taxon>
        <taxon>Cytophagales</taxon>
        <taxon>Hymenobacteraceae</taxon>
        <taxon>Hymenobacter</taxon>
    </lineage>
</organism>